<reference evidence="2" key="1">
    <citation type="submission" date="2014-01" db="EMBL/GenBank/DDBJ databases">
        <authorList>
            <person name="Brown-Elliot B."/>
            <person name="Wallace R."/>
            <person name="Lenaerts A."/>
            <person name="Ordway D."/>
            <person name="DeGroote M.A."/>
            <person name="Parker T."/>
            <person name="Sizemore C."/>
            <person name="Tallon L.J."/>
            <person name="Sadzewicz L.K."/>
            <person name="Sengamalay N."/>
            <person name="Fraser C.M."/>
            <person name="Hine E."/>
            <person name="Shefchek K.A."/>
            <person name="Das S.P."/>
            <person name="Tettelin H."/>
        </authorList>
    </citation>
    <scope>NUCLEOTIDE SEQUENCE [LARGE SCALE GENOMIC DNA]</scope>
    <source>
        <strain evidence="2">4042</strain>
    </source>
</reference>
<accession>X8E6D3</accession>
<dbReference type="PATRIC" id="fig|1299334.3.peg.779"/>
<feature type="compositionally biased region" description="Basic and acidic residues" evidence="1">
    <location>
        <begin position="9"/>
        <end position="26"/>
    </location>
</feature>
<feature type="region of interest" description="Disordered" evidence="1">
    <location>
        <begin position="1"/>
        <end position="26"/>
    </location>
</feature>
<dbReference type="EMBL" id="JAOB01000010">
    <property type="protein sequence ID" value="EUA75380.1"/>
    <property type="molecule type" value="Genomic_DNA"/>
</dbReference>
<comment type="caution">
    <text evidence="2">The sequence shown here is derived from an EMBL/GenBank/DDBJ whole genome shotgun (WGS) entry which is preliminary data.</text>
</comment>
<sequence length="94" mass="10060">MSFPPNRGPYRDHLTHDRLGGVRPARNDGLDVIDLDTTGHPPLHPAVSVVAYFLTRSNRDVAGSSVRPIPTVISSHTRGAVAVALANYAQAGHQ</sequence>
<dbReference type="AlphaFoldDB" id="X8E6D3"/>
<gene>
    <name evidence="2" type="ORF">I553_3273</name>
</gene>
<evidence type="ECO:0000313" key="2">
    <source>
        <dbReference type="EMBL" id="EUA75380.1"/>
    </source>
</evidence>
<evidence type="ECO:0000256" key="1">
    <source>
        <dbReference type="SAM" id="MobiDB-lite"/>
    </source>
</evidence>
<name>X8E6D3_MYCXE</name>
<organism evidence="2">
    <name type="scientific">Mycobacterium xenopi 4042</name>
    <dbReference type="NCBI Taxonomy" id="1299334"/>
    <lineage>
        <taxon>Bacteria</taxon>
        <taxon>Bacillati</taxon>
        <taxon>Actinomycetota</taxon>
        <taxon>Actinomycetes</taxon>
        <taxon>Mycobacteriales</taxon>
        <taxon>Mycobacteriaceae</taxon>
        <taxon>Mycobacterium</taxon>
    </lineage>
</organism>
<protein>
    <submittedName>
        <fullName evidence="2">Uncharacterized protein</fullName>
    </submittedName>
</protein>
<proteinExistence type="predicted"/>